<feature type="domain" description="Flavodoxin-like fold" evidence="2">
    <location>
        <begin position="3"/>
        <end position="168"/>
    </location>
</feature>
<keyword evidence="4" id="KW-1185">Reference proteome</keyword>
<dbReference type="Gene3D" id="3.40.50.360">
    <property type="match status" value="1"/>
</dbReference>
<keyword evidence="1" id="KW-0560">Oxidoreductase</keyword>
<evidence type="ECO:0000313" key="3">
    <source>
        <dbReference type="EMBL" id="GAA3755303.1"/>
    </source>
</evidence>
<evidence type="ECO:0000256" key="1">
    <source>
        <dbReference type="ARBA" id="ARBA00023002"/>
    </source>
</evidence>
<accession>A0ABP7G467</accession>
<dbReference type="RefSeq" id="WP_345138903.1">
    <property type="nucleotide sequence ID" value="NZ_BAABDU010000002.1"/>
</dbReference>
<comment type="caution">
    <text evidence="3">The sequence shown here is derived from an EMBL/GenBank/DDBJ whole genome shotgun (WGS) entry which is preliminary data.</text>
</comment>
<evidence type="ECO:0000313" key="4">
    <source>
        <dbReference type="Proteomes" id="UP001500748"/>
    </source>
</evidence>
<dbReference type="InterPro" id="IPR003680">
    <property type="entry name" value="Flavodoxin_fold"/>
</dbReference>
<dbReference type="Pfam" id="PF02525">
    <property type="entry name" value="Flavodoxin_2"/>
    <property type="match status" value="1"/>
</dbReference>
<protein>
    <submittedName>
        <fullName evidence="3">NAD(P)H-dependent oxidoreductase</fullName>
    </submittedName>
</protein>
<dbReference type="PANTHER" id="PTHR47307:SF1">
    <property type="entry name" value="GLUTATHIONE-REGULATED POTASSIUM-EFFLUX SYSTEM ANCILLARY PROTEIN KEFG"/>
    <property type="match status" value="1"/>
</dbReference>
<dbReference type="InterPro" id="IPR046980">
    <property type="entry name" value="KefG/KefF"/>
</dbReference>
<dbReference type="InterPro" id="IPR029039">
    <property type="entry name" value="Flavoprotein-like_sf"/>
</dbReference>
<evidence type="ECO:0000259" key="2">
    <source>
        <dbReference type="Pfam" id="PF02525"/>
    </source>
</evidence>
<dbReference type="SUPFAM" id="SSF52218">
    <property type="entry name" value="Flavoproteins"/>
    <property type="match status" value="1"/>
</dbReference>
<dbReference type="Proteomes" id="UP001500748">
    <property type="component" value="Unassembled WGS sequence"/>
</dbReference>
<dbReference type="EMBL" id="BAABDU010000002">
    <property type="protein sequence ID" value="GAA3755303.1"/>
    <property type="molecule type" value="Genomic_DNA"/>
</dbReference>
<sequence length="182" mass="21339">MALVILGHPQIENSVANRTIIEEMQKADMKLEVRDIAALYPDFKIDIAEEQKALLRHEVIIFQYPIYWYNMPAILKQWFDMVYTYQFAYGSKGDKLKGKKALVSITVGGVEADYKTYGKHNFRISEFFKNVEQTAYFAKMEFLNPRFFHGTSTVDGFKEDDVKHRARLYAKDLLEYVQKQDL</sequence>
<organism evidence="3 4">
    <name type="scientific">Flavobacterium ginsengiterrae</name>
    <dbReference type="NCBI Taxonomy" id="871695"/>
    <lineage>
        <taxon>Bacteria</taxon>
        <taxon>Pseudomonadati</taxon>
        <taxon>Bacteroidota</taxon>
        <taxon>Flavobacteriia</taxon>
        <taxon>Flavobacteriales</taxon>
        <taxon>Flavobacteriaceae</taxon>
        <taxon>Flavobacterium</taxon>
    </lineage>
</organism>
<reference evidence="4" key="1">
    <citation type="journal article" date="2019" name="Int. J. Syst. Evol. Microbiol.">
        <title>The Global Catalogue of Microorganisms (GCM) 10K type strain sequencing project: providing services to taxonomists for standard genome sequencing and annotation.</title>
        <authorList>
            <consortium name="The Broad Institute Genomics Platform"/>
            <consortium name="The Broad Institute Genome Sequencing Center for Infectious Disease"/>
            <person name="Wu L."/>
            <person name="Ma J."/>
        </authorList>
    </citation>
    <scope>NUCLEOTIDE SEQUENCE [LARGE SCALE GENOMIC DNA]</scope>
    <source>
        <strain evidence="4">JCM 17337</strain>
    </source>
</reference>
<proteinExistence type="predicted"/>
<name>A0ABP7G467_9FLAO</name>
<dbReference type="PANTHER" id="PTHR47307">
    <property type="entry name" value="GLUTATHIONE-REGULATED POTASSIUM-EFFLUX SYSTEM ANCILLARY PROTEIN KEFG"/>
    <property type="match status" value="1"/>
</dbReference>
<gene>
    <name evidence="3" type="ORF">GCM10022423_01510</name>
</gene>